<evidence type="ECO:0008006" key="3">
    <source>
        <dbReference type="Google" id="ProtNLM"/>
    </source>
</evidence>
<keyword evidence="2" id="KW-1185">Reference proteome</keyword>
<dbReference type="CDD" id="cd11669">
    <property type="entry name" value="TTHB210-like"/>
    <property type="match status" value="1"/>
</dbReference>
<dbReference type="OrthoDB" id="2867208at2"/>
<evidence type="ECO:0000313" key="2">
    <source>
        <dbReference type="Proteomes" id="UP000263900"/>
    </source>
</evidence>
<name>A0A3B7MH92_9BACT</name>
<dbReference type="PROSITE" id="PS51257">
    <property type="entry name" value="PROKAR_LIPOPROTEIN"/>
    <property type="match status" value="1"/>
</dbReference>
<protein>
    <recommendedName>
        <fullName evidence="3">DUF5602 domain-containing protein</fullName>
    </recommendedName>
</protein>
<dbReference type="AlphaFoldDB" id="A0A3B7MH92"/>
<sequence>MKKVFLSCLAVAALATACKKDKDDDGILKGNVQQLYNGKAWTWSKLKTDGTPEKLAISISDAALSSVPINSNHTGHENHLVLSLNEKHGTPFNHVLLDWNPSGHEGPMYMLPHFDFHYYFVSPAEVDATTDETKMNKFPDAAYLPAGHIAPAPGVPKMGMHWLDPTSGELGGGKTFTQTFIYGSYDGKVTFMEPMITKAFIDTTINFSRSIPQPVKFQKAGYYPTKTSIKRHDGVTDIILEDFVQRQAS</sequence>
<gene>
    <name evidence="1" type="ORF">D3H65_07145</name>
</gene>
<reference evidence="1 2" key="1">
    <citation type="submission" date="2018-09" db="EMBL/GenBank/DDBJ databases">
        <title>Genome sequencing of strain 6GH32-13.</title>
        <authorList>
            <person name="Weon H.-Y."/>
            <person name="Heo J."/>
            <person name="Kwon S.-W."/>
        </authorList>
    </citation>
    <scope>NUCLEOTIDE SEQUENCE [LARGE SCALE GENOMIC DNA]</scope>
    <source>
        <strain evidence="1 2">5GH32-13</strain>
    </source>
</reference>
<dbReference type="EMBL" id="CP032157">
    <property type="protein sequence ID" value="AXY73764.1"/>
    <property type="molecule type" value="Genomic_DNA"/>
</dbReference>
<evidence type="ECO:0000313" key="1">
    <source>
        <dbReference type="EMBL" id="AXY73764.1"/>
    </source>
</evidence>
<accession>A0A3B7MH92</accession>
<dbReference type="KEGG" id="pseg:D3H65_07145"/>
<organism evidence="1 2">
    <name type="scientific">Paraflavitalea soli</name>
    <dbReference type="NCBI Taxonomy" id="2315862"/>
    <lineage>
        <taxon>Bacteria</taxon>
        <taxon>Pseudomonadati</taxon>
        <taxon>Bacteroidota</taxon>
        <taxon>Chitinophagia</taxon>
        <taxon>Chitinophagales</taxon>
        <taxon>Chitinophagaceae</taxon>
        <taxon>Paraflavitalea</taxon>
    </lineage>
</organism>
<dbReference type="InterPro" id="IPR033786">
    <property type="entry name" value="TTHB210-like"/>
</dbReference>
<dbReference type="RefSeq" id="WP_119049599.1">
    <property type="nucleotide sequence ID" value="NZ_CP032157.1"/>
</dbReference>
<dbReference type="Proteomes" id="UP000263900">
    <property type="component" value="Chromosome"/>
</dbReference>
<proteinExistence type="predicted"/>